<keyword evidence="3" id="KW-1185">Reference proteome</keyword>
<evidence type="ECO:0000313" key="2">
    <source>
        <dbReference type="EMBL" id="GIX94236.1"/>
    </source>
</evidence>
<dbReference type="EMBL" id="BPLR01004351">
    <property type="protein sequence ID" value="GIX94236.1"/>
    <property type="molecule type" value="Genomic_DNA"/>
</dbReference>
<comment type="caution">
    <text evidence="2">The sequence shown here is derived from an EMBL/GenBank/DDBJ whole genome shotgun (WGS) entry which is preliminary data.</text>
</comment>
<reference evidence="2 3" key="1">
    <citation type="submission" date="2021-06" db="EMBL/GenBank/DDBJ databases">
        <title>Caerostris extrusa draft genome.</title>
        <authorList>
            <person name="Kono N."/>
            <person name="Arakawa K."/>
        </authorList>
    </citation>
    <scope>NUCLEOTIDE SEQUENCE [LARGE SCALE GENOMIC DNA]</scope>
</reference>
<organism evidence="2 3">
    <name type="scientific">Caerostris extrusa</name>
    <name type="common">Bark spider</name>
    <name type="synonym">Caerostris bankana</name>
    <dbReference type="NCBI Taxonomy" id="172846"/>
    <lineage>
        <taxon>Eukaryota</taxon>
        <taxon>Metazoa</taxon>
        <taxon>Ecdysozoa</taxon>
        <taxon>Arthropoda</taxon>
        <taxon>Chelicerata</taxon>
        <taxon>Arachnida</taxon>
        <taxon>Araneae</taxon>
        <taxon>Araneomorphae</taxon>
        <taxon>Entelegynae</taxon>
        <taxon>Araneoidea</taxon>
        <taxon>Araneidae</taxon>
        <taxon>Caerostris</taxon>
    </lineage>
</organism>
<sequence length="75" mass="7830">MVANNGLSKIRKAKGPQNGVGKKRTRLEKDRVNSVLDSKYCDREGAGSITVTGKLLDQANSGAGSSGIGINVGER</sequence>
<feature type="region of interest" description="Disordered" evidence="1">
    <location>
        <begin position="1"/>
        <end position="27"/>
    </location>
</feature>
<dbReference type="AlphaFoldDB" id="A0AAV4PDL7"/>
<evidence type="ECO:0000313" key="3">
    <source>
        <dbReference type="Proteomes" id="UP001054945"/>
    </source>
</evidence>
<dbReference type="Proteomes" id="UP001054945">
    <property type="component" value="Unassembled WGS sequence"/>
</dbReference>
<proteinExistence type="predicted"/>
<accession>A0AAV4PDL7</accession>
<name>A0AAV4PDL7_CAEEX</name>
<gene>
    <name evidence="2" type="ORF">CEXT_313951</name>
</gene>
<evidence type="ECO:0000256" key="1">
    <source>
        <dbReference type="SAM" id="MobiDB-lite"/>
    </source>
</evidence>
<protein>
    <submittedName>
        <fullName evidence="2">Uncharacterized protein</fullName>
    </submittedName>
</protein>